<keyword evidence="4" id="KW-1185">Reference proteome</keyword>
<evidence type="ECO:0000259" key="2">
    <source>
        <dbReference type="PROSITE" id="PS50118"/>
    </source>
</evidence>
<dbReference type="AlphaFoldDB" id="A0A067QFN1"/>
<keyword evidence="1" id="KW-0539">Nucleus</keyword>
<dbReference type="GO" id="GO:0003677">
    <property type="term" value="F:DNA binding"/>
    <property type="evidence" value="ECO:0007669"/>
    <property type="project" value="UniProtKB-UniRule"/>
</dbReference>
<evidence type="ECO:0000313" key="3">
    <source>
        <dbReference type="EMBL" id="KDR06589.1"/>
    </source>
</evidence>
<dbReference type="InParanoid" id="A0A067QFN1"/>
<dbReference type="Proteomes" id="UP000027135">
    <property type="component" value="Unassembled WGS sequence"/>
</dbReference>
<reference evidence="3 4" key="1">
    <citation type="journal article" date="2014" name="Nat. Commun.">
        <title>Molecular traces of alternative social organization in a termite genome.</title>
        <authorList>
            <person name="Terrapon N."/>
            <person name="Li C."/>
            <person name="Robertson H.M."/>
            <person name="Ji L."/>
            <person name="Meng X."/>
            <person name="Booth W."/>
            <person name="Chen Z."/>
            <person name="Childers C.P."/>
            <person name="Glastad K.M."/>
            <person name="Gokhale K."/>
            <person name="Gowin J."/>
            <person name="Gronenberg W."/>
            <person name="Hermansen R.A."/>
            <person name="Hu H."/>
            <person name="Hunt B.G."/>
            <person name="Huylmans A.K."/>
            <person name="Khalil S.M."/>
            <person name="Mitchell R.D."/>
            <person name="Munoz-Torres M.C."/>
            <person name="Mustard J.A."/>
            <person name="Pan H."/>
            <person name="Reese J.T."/>
            <person name="Scharf M.E."/>
            <person name="Sun F."/>
            <person name="Vogel H."/>
            <person name="Xiao J."/>
            <person name="Yang W."/>
            <person name="Yang Z."/>
            <person name="Yang Z."/>
            <person name="Zhou J."/>
            <person name="Zhu J."/>
            <person name="Brent C.S."/>
            <person name="Elsik C.G."/>
            <person name="Goodisman M.A."/>
            <person name="Liberles D.A."/>
            <person name="Roe R.M."/>
            <person name="Vargo E.L."/>
            <person name="Vilcinskas A."/>
            <person name="Wang J."/>
            <person name="Bornberg-Bauer E."/>
            <person name="Korb J."/>
            <person name="Zhang G."/>
            <person name="Liebig J."/>
        </authorList>
    </citation>
    <scope>NUCLEOTIDE SEQUENCE [LARGE SCALE GENOMIC DNA]</scope>
    <source>
        <tissue evidence="3">Whole organism</tissue>
    </source>
</reference>
<dbReference type="InterPro" id="IPR036910">
    <property type="entry name" value="HMG_box_dom_sf"/>
</dbReference>
<evidence type="ECO:0000313" key="4">
    <source>
        <dbReference type="Proteomes" id="UP000027135"/>
    </source>
</evidence>
<evidence type="ECO:0000256" key="1">
    <source>
        <dbReference type="PROSITE-ProRule" id="PRU00267"/>
    </source>
</evidence>
<dbReference type="Gene3D" id="1.10.30.10">
    <property type="entry name" value="High mobility group box domain"/>
    <property type="match status" value="1"/>
</dbReference>
<dbReference type="STRING" id="136037.A0A067QFN1"/>
<dbReference type="PROSITE" id="PS50118">
    <property type="entry name" value="HMG_BOX_2"/>
    <property type="match status" value="1"/>
</dbReference>
<feature type="domain" description="HMG box" evidence="2">
    <location>
        <begin position="261"/>
        <end position="316"/>
    </location>
</feature>
<dbReference type="EMBL" id="KK853575">
    <property type="protein sequence ID" value="KDR06589.1"/>
    <property type="molecule type" value="Genomic_DNA"/>
</dbReference>
<keyword evidence="1" id="KW-0238">DNA-binding</keyword>
<name>A0A067QFN1_ZOONE</name>
<dbReference type="GO" id="GO:0005634">
    <property type="term" value="C:nucleus"/>
    <property type="evidence" value="ECO:0007669"/>
    <property type="project" value="UniProtKB-UniRule"/>
</dbReference>
<protein>
    <submittedName>
        <fullName evidence="3">PMS1 protein-like protein 1</fullName>
    </submittedName>
</protein>
<dbReference type="SMART" id="SM00398">
    <property type="entry name" value="HMG"/>
    <property type="match status" value="1"/>
</dbReference>
<feature type="DNA-binding region" description="HMG box" evidence="1">
    <location>
        <begin position="261"/>
        <end position="316"/>
    </location>
</feature>
<accession>A0A067QFN1</accession>
<dbReference type="InterPro" id="IPR009071">
    <property type="entry name" value="HMG_box_dom"/>
</dbReference>
<dbReference type="OrthoDB" id="10254304at2759"/>
<dbReference type="SUPFAM" id="SSF47095">
    <property type="entry name" value="HMG-box"/>
    <property type="match status" value="1"/>
</dbReference>
<proteinExistence type="predicted"/>
<gene>
    <name evidence="3" type="ORF">L798_03563</name>
</gene>
<dbReference type="CDD" id="cd00084">
    <property type="entry name" value="HMG-box_SF"/>
    <property type="match status" value="1"/>
</dbReference>
<dbReference type="Pfam" id="PF00505">
    <property type="entry name" value="HMG_box"/>
    <property type="match status" value="1"/>
</dbReference>
<sequence length="598" mass="66679">MFTTNASKGWTVTKNMCTYSNQYCDSRFASRESVLETNCDEQSVQNISHLDCNELQMVSNRMYEGGFGPPSVAADFKLTNCGDEVVCGMGAVRSRNSSTETLNKADSVSSVMQETHTCIANINEKPLQSDLKDVTKGGDLSSYSNKQIELSSSSCNTVLILQDRSSLNQNFGKTDSDKQVCSTGNLVSDLTNVTRIPQPASDEDMWEAADLAMEKWSKGQVKAPNGNVLQGSSVLLRKAATTQKSAEILNSSYHSVSSQMGCKEQSAFTKFARHERPKVLQEFPGIAFTKVSEILVERWRSLSAEERIMYEKLAKETCNKGKGNAGSISGTLASSIKGFMSKGVSPKNVTKKIWQRPYRKEVALDVSLMKIKESGIPVHTVLGGTVPILIGQLHPSGTWLYKKENELGVVRHWGLQETVVYHRLMLDHSLPLKKLDSAIPIVESTLGPELWKILLSLSKTYDVIKSVVIISCDVISKNGFRIELNEGSGRPSCMLTEIASTISFYGINDLKDVLELIKKNGFSSLEKCRSQRVICYIRDETVRIVRQCPRIMERDTLQDLIRYWHSNLAHLGTTCLHRKPFFFILRDLSAAELEKQEY</sequence>
<organism evidence="3 4">
    <name type="scientific">Zootermopsis nevadensis</name>
    <name type="common">Dampwood termite</name>
    <dbReference type="NCBI Taxonomy" id="136037"/>
    <lineage>
        <taxon>Eukaryota</taxon>
        <taxon>Metazoa</taxon>
        <taxon>Ecdysozoa</taxon>
        <taxon>Arthropoda</taxon>
        <taxon>Hexapoda</taxon>
        <taxon>Insecta</taxon>
        <taxon>Pterygota</taxon>
        <taxon>Neoptera</taxon>
        <taxon>Polyneoptera</taxon>
        <taxon>Dictyoptera</taxon>
        <taxon>Blattodea</taxon>
        <taxon>Blattoidea</taxon>
        <taxon>Termitoidae</taxon>
        <taxon>Termopsidae</taxon>
        <taxon>Zootermopsis</taxon>
    </lineage>
</organism>
<dbReference type="eggNOG" id="KOG1978">
    <property type="taxonomic scope" value="Eukaryota"/>
</dbReference>